<dbReference type="EMBL" id="LYPA01000038">
    <property type="protein sequence ID" value="OBR67390.1"/>
    <property type="molecule type" value="Genomic_DNA"/>
</dbReference>
<comment type="caution">
    <text evidence="1">The sequence shown here is derived from an EMBL/GenBank/DDBJ whole genome shotgun (WGS) entry which is preliminary data.</text>
</comment>
<name>A0A1A5YPT2_9BACL</name>
<dbReference type="AlphaFoldDB" id="A0A1A5YPT2"/>
<evidence type="ECO:0000313" key="1">
    <source>
        <dbReference type="EMBL" id="OBR67390.1"/>
    </source>
</evidence>
<gene>
    <name evidence="1" type="ORF">A7K91_19460</name>
</gene>
<organism evidence="1 2">
    <name type="scientific">Paenibacillus oryzae</name>
    <dbReference type="NCBI Taxonomy" id="1844972"/>
    <lineage>
        <taxon>Bacteria</taxon>
        <taxon>Bacillati</taxon>
        <taxon>Bacillota</taxon>
        <taxon>Bacilli</taxon>
        <taxon>Bacillales</taxon>
        <taxon>Paenibacillaceae</taxon>
        <taxon>Paenibacillus</taxon>
    </lineage>
</organism>
<dbReference type="STRING" id="1844972.A7K91_19460"/>
<evidence type="ECO:0000313" key="2">
    <source>
        <dbReference type="Proteomes" id="UP000092024"/>
    </source>
</evidence>
<proteinExistence type="predicted"/>
<accession>A0A1A5YPT2</accession>
<reference evidence="1 2" key="1">
    <citation type="submission" date="2016-05" db="EMBL/GenBank/DDBJ databases">
        <title>Paenibacillus oryzae. sp. nov., isolated from the rice root.</title>
        <authorList>
            <person name="Zhang J."/>
            <person name="Zhang X."/>
        </authorList>
    </citation>
    <scope>NUCLEOTIDE SEQUENCE [LARGE SCALE GENOMIC DNA]</scope>
    <source>
        <strain evidence="1 2">1DrF-4</strain>
    </source>
</reference>
<protein>
    <submittedName>
        <fullName evidence="1">Uncharacterized protein</fullName>
    </submittedName>
</protein>
<dbReference type="Proteomes" id="UP000092024">
    <property type="component" value="Unassembled WGS sequence"/>
</dbReference>
<keyword evidence="2" id="KW-1185">Reference proteome</keyword>
<sequence>MTARHKEYVLLMLSRYNHPFYMLQGIGYKTHPSLQIRGGGFFCLTLTGRTVYFVKKIAVSQRDLLDDIIIDNVQNTSLYKLNKRKVATGQSVRGSGEKHMLTK</sequence>